<sequence>MSAWRIASRIGNAVLITAQLDVNDISHVIRTYFQGEADLEGEFVKDLVLLPRLDYIAGKWFGGVLEAKQTPIESRRLGPSDPFPQPRDDASKINISLAFAGRLVSGLGLAGLTGLHNSDLPVQTRCNGLVTALGLRLANDVSDARVAVGMDELEAIEHILSWVSLHLASQGWEAESPEDGPMLVEAFTRDAEEIREIRKSICLG</sequence>
<evidence type="ECO:0000313" key="1">
    <source>
        <dbReference type="EMBL" id="GAA4638850.1"/>
    </source>
</evidence>
<gene>
    <name evidence="1" type="ORF">GCM10023196_098190</name>
</gene>
<protein>
    <submittedName>
        <fullName evidence="1">Uncharacterized protein</fullName>
    </submittedName>
</protein>
<dbReference type="EMBL" id="BAABHK010000024">
    <property type="protein sequence ID" value="GAA4638850.1"/>
    <property type="molecule type" value="Genomic_DNA"/>
</dbReference>
<keyword evidence="2" id="KW-1185">Reference proteome</keyword>
<accession>A0ABP8US77</accession>
<name>A0ABP8US77_9ACTN</name>
<evidence type="ECO:0000313" key="2">
    <source>
        <dbReference type="Proteomes" id="UP001501442"/>
    </source>
</evidence>
<dbReference type="Proteomes" id="UP001501442">
    <property type="component" value="Unassembled WGS sequence"/>
</dbReference>
<organism evidence="1 2">
    <name type="scientific">Actinoallomurus vinaceus</name>
    <dbReference type="NCBI Taxonomy" id="1080074"/>
    <lineage>
        <taxon>Bacteria</taxon>
        <taxon>Bacillati</taxon>
        <taxon>Actinomycetota</taxon>
        <taxon>Actinomycetes</taxon>
        <taxon>Streptosporangiales</taxon>
        <taxon>Thermomonosporaceae</taxon>
        <taxon>Actinoallomurus</taxon>
    </lineage>
</organism>
<reference evidence="2" key="1">
    <citation type="journal article" date="2019" name="Int. J. Syst. Evol. Microbiol.">
        <title>The Global Catalogue of Microorganisms (GCM) 10K type strain sequencing project: providing services to taxonomists for standard genome sequencing and annotation.</title>
        <authorList>
            <consortium name="The Broad Institute Genomics Platform"/>
            <consortium name="The Broad Institute Genome Sequencing Center for Infectious Disease"/>
            <person name="Wu L."/>
            <person name="Ma J."/>
        </authorList>
    </citation>
    <scope>NUCLEOTIDE SEQUENCE [LARGE SCALE GENOMIC DNA]</scope>
    <source>
        <strain evidence="2">JCM 17939</strain>
    </source>
</reference>
<proteinExistence type="predicted"/>
<comment type="caution">
    <text evidence="1">The sequence shown here is derived from an EMBL/GenBank/DDBJ whole genome shotgun (WGS) entry which is preliminary data.</text>
</comment>
<dbReference type="RefSeq" id="WP_345442414.1">
    <property type="nucleotide sequence ID" value="NZ_BAABHK010000024.1"/>
</dbReference>